<reference evidence="1" key="2">
    <citation type="journal article" date="2010" name="Nature">
        <title>Comparative genomics reveals mobile pathogenicity chromosomes in Fusarium.</title>
        <authorList>
            <person name="Ma L.J."/>
            <person name="van der Does H.C."/>
            <person name="Borkovich K.A."/>
            <person name="Coleman J.J."/>
            <person name="Daboussi M.J."/>
            <person name="Di Pietro A."/>
            <person name="Dufresne M."/>
            <person name="Freitag M."/>
            <person name="Grabherr M."/>
            <person name="Henrissat B."/>
            <person name="Houterman P.M."/>
            <person name="Kang S."/>
            <person name="Shim W.B."/>
            <person name="Woloshuk C."/>
            <person name="Xie X."/>
            <person name="Xu J.R."/>
            <person name="Antoniw J."/>
            <person name="Baker S.E."/>
            <person name="Bluhm B.H."/>
            <person name="Breakspear A."/>
            <person name="Brown D.W."/>
            <person name="Butchko R.A."/>
            <person name="Chapman S."/>
            <person name="Coulson R."/>
            <person name="Coutinho P.M."/>
            <person name="Danchin E.G."/>
            <person name="Diener A."/>
            <person name="Gale L.R."/>
            <person name="Gardiner D.M."/>
            <person name="Goff S."/>
            <person name="Hammond-Kosack K.E."/>
            <person name="Hilburn K."/>
            <person name="Hua-Van A."/>
            <person name="Jonkers W."/>
            <person name="Kazan K."/>
            <person name="Kodira C.D."/>
            <person name="Koehrsen M."/>
            <person name="Kumar L."/>
            <person name="Lee Y.H."/>
            <person name="Li L."/>
            <person name="Manners J.M."/>
            <person name="Miranda-Saavedra D."/>
            <person name="Mukherjee M."/>
            <person name="Park G."/>
            <person name="Park J."/>
            <person name="Park S.Y."/>
            <person name="Proctor R.H."/>
            <person name="Regev A."/>
            <person name="Ruiz-Roldan M.C."/>
            <person name="Sain D."/>
            <person name="Sakthikumar S."/>
            <person name="Sykes S."/>
            <person name="Schwartz D.C."/>
            <person name="Turgeon B.G."/>
            <person name="Wapinski I."/>
            <person name="Yoder O."/>
            <person name="Young S."/>
            <person name="Zeng Q."/>
            <person name="Zhou S."/>
            <person name="Galagan J."/>
            <person name="Cuomo C.A."/>
            <person name="Kistler H.C."/>
            <person name="Rep M."/>
        </authorList>
    </citation>
    <scope>NUCLEOTIDE SEQUENCE [LARGE SCALE GENOMIC DNA]</scope>
    <source>
        <strain evidence="1">4287</strain>
    </source>
</reference>
<dbReference type="EMBL" id="DS231700">
    <property type="protein sequence ID" value="KNB01623.1"/>
    <property type="molecule type" value="Genomic_DNA"/>
</dbReference>
<dbReference type="KEGG" id="fox:FOXG_18912"/>
<evidence type="ECO:0000313" key="1">
    <source>
        <dbReference type="EMBL" id="KNB01623.1"/>
    </source>
</evidence>
<name>A0A0J9URP2_FUSO4</name>
<reference evidence="1" key="1">
    <citation type="submission" date="2007-04" db="EMBL/GenBank/DDBJ databases">
        <authorList>
            <consortium name="The Broad Institute Genome Sequencing Platform"/>
            <person name="Birren B."/>
            <person name="Lander E."/>
            <person name="Galagan J."/>
            <person name="Nusbaum C."/>
            <person name="Devon K."/>
            <person name="Ma L.-J."/>
            <person name="Jaffe D."/>
            <person name="Butler J."/>
            <person name="Alvarez P."/>
            <person name="Gnerre S."/>
            <person name="Grabherr M."/>
            <person name="Kleber M."/>
            <person name="Mauceli E."/>
            <person name="Brockman W."/>
            <person name="MacCallum I.A."/>
            <person name="Young S."/>
            <person name="LaButti K."/>
            <person name="DeCaprio D."/>
            <person name="Crawford M."/>
            <person name="Koehrsen M."/>
            <person name="Engels R."/>
            <person name="Montgomery P."/>
            <person name="Pearson M."/>
            <person name="Howarth C."/>
            <person name="Larson L."/>
            <person name="White J."/>
            <person name="O'Leary S."/>
            <person name="Kodira C."/>
            <person name="Zeng Q."/>
            <person name="Yandava C."/>
            <person name="Alvarado L."/>
            <person name="Kistler C."/>
            <person name="Shim W.-B."/>
            <person name="Kang S."/>
            <person name="Woloshuk C."/>
        </authorList>
    </citation>
    <scope>NUCLEOTIDE SEQUENCE</scope>
    <source>
        <strain evidence="1">4287</strain>
    </source>
</reference>
<evidence type="ECO:0000313" key="2">
    <source>
        <dbReference type="Proteomes" id="UP000009097"/>
    </source>
</evidence>
<sequence length="55" mass="6049">MAINKSHPLECTVYNNGNEKVRKPAQQHRRYVAGSDANHMVAVTSTALSLQVIKA</sequence>
<gene>
    <name evidence="1" type="ORF">FOXG_18912</name>
</gene>
<proteinExistence type="predicted"/>
<dbReference type="AlphaFoldDB" id="A0A0J9URP2"/>
<dbReference type="RefSeq" id="XP_018239668.1">
    <property type="nucleotide sequence ID" value="XM_018399057.1"/>
</dbReference>
<accession>A0A0J9URP2</accession>
<dbReference type="Proteomes" id="UP000009097">
    <property type="component" value="Unassembled WGS sequence"/>
</dbReference>
<dbReference type="VEuPathDB" id="FungiDB:FOXG_18912"/>
<protein>
    <submittedName>
        <fullName evidence="1">Uncharacterized protein</fullName>
    </submittedName>
</protein>
<organism evidence="1 2">
    <name type="scientific">Fusarium oxysporum f. sp. lycopersici (strain 4287 / CBS 123668 / FGSC 9935 / NRRL 34936)</name>
    <name type="common">Fusarium vascular wilt of tomato</name>
    <dbReference type="NCBI Taxonomy" id="426428"/>
    <lineage>
        <taxon>Eukaryota</taxon>
        <taxon>Fungi</taxon>
        <taxon>Dikarya</taxon>
        <taxon>Ascomycota</taxon>
        <taxon>Pezizomycotina</taxon>
        <taxon>Sordariomycetes</taxon>
        <taxon>Hypocreomycetidae</taxon>
        <taxon>Hypocreales</taxon>
        <taxon>Nectriaceae</taxon>
        <taxon>Fusarium</taxon>
        <taxon>Fusarium oxysporum species complex</taxon>
    </lineage>
</organism>
<dbReference type="GeneID" id="28959618"/>